<dbReference type="Pfam" id="PF20434">
    <property type="entry name" value="BD-FAE"/>
    <property type="match status" value="1"/>
</dbReference>
<keyword evidence="4" id="KW-1185">Reference proteome</keyword>
<dbReference type="PANTHER" id="PTHR48081:SF33">
    <property type="entry name" value="KYNURENINE FORMAMIDASE"/>
    <property type="match status" value="1"/>
</dbReference>
<accession>A0A9P9JW12</accession>
<dbReference type="InterPro" id="IPR050300">
    <property type="entry name" value="GDXG_lipolytic_enzyme"/>
</dbReference>
<dbReference type="Gene3D" id="3.40.50.1820">
    <property type="entry name" value="alpha/beta hydrolase"/>
    <property type="match status" value="1"/>
</dbReference>
<gene>
    <name evidence="3" type="ORF">B0J15DRAFT_502755</name>
</gene>
<sequence length="320" mass="34782">MSIEQDTASTGASERSHAEIIAIAARGNEITGLDIFQKTSDDISPARVEELMLQMHEDQPVGGTDMSYGDSDAQHLRFWKSKSPKAPIVVYVHGGSWRVGTHLDSIGADKVNHLLTKGYAFATINYTLIPLVKVEEQVQEVANAVGFLAKNADELGFDDGWVILMGHSSGAHVVTLLGTNTSYLERAGVDIRTIQAVISIDGSNYNALAEMMDSPGPIAQNATYGLGSDPERLRAMSPTYHARGPNAQAFLLLHVQRQGDIRQAVEFAAALTAAGTEVAFHVFEGEWFEGHMQILLKLGDPEYPATLVMDDWLKEHVPLA</sequence>
<keyword evidence="1 3" id="KW-0378">Hydrolase</keyword>
<reference evidence="3" key="1">
    <citation type="journal article" date="2021" name="Nat. Commun.">
        <title>Genetic determinants of endophytism in the Arabidopsis root mycobiome.</title>
        <authorList>
            <person name="Mesny F."/>
            <person name="Miyauchi S."/>
            <person name="Thiergart T."/>
            <person name="Pickel B."/>
            <person name="Atanasova L."/>
            <person name="Karlsson M."/>
            <person name="Huettel B."/>
            <person name="Barry K.W."/>
            <person name="Haridas S."/>
            <person name="Chen C."/>
            <person name="Bauer D."/>
            <person name="Andreopoulos W."/>
            <person name="Pangilinan J."/>
            <person name="LaButti K."/>
            <person name="Riley R."/>
            <person name="Lipzen A."/>
            <person name="Clum A."/>
            <person name="Drula E."/>
            <person name="Henrissat B."/>
            <person name="Kohler A."/>
            <person name="Grigoriev I.V."/>
            <person name="Martin F.M."/>
            <person name="Hacquard S."/>
        </authorList>
    </citation>
    <scope>NUCLEOTIDE SEQUENCE</scope>
    <source>
        <strain evidence="3">FSSC 5 MPI-SDFR-AT-0091</strain>
    </source>
</reference>
<evidence type="ECO:0000313" key="3">
    <source>
        <dbReference type="EMBL" id="KAH7239757.1"/>
    </source>
</evidence>
<dbReference type="SUPFAM" id="SSF53474">
    <property type="entry name" value="alpha/beta-Hydrolases"/>
    <property type="match status" value="1"/>
</dbReference>
<protein>
    <submittedName>
        <fullName evidence="3">Alpha/Beta hydrolase protein</fullName>
    </submittedName>
</protein>
<organism evidence="3 4">
    <name type="scientific">Fusarium solani</name>
    <name type="common">Filamentous fungus</name>
    <dbReference type="NCBI Taxonomy" id="169388"/>
    <lineage>
        <taxon>Eukaryota</taxon>
        <taxon>Fungi</taxon>
        <taxon>Dikarya</taxon>
        <taxon>Ascomycota</taxon>
        <taxon>Pezizomycotina</taxon>
        <taxon>Sordariomycetes</taxon>
        <taxon>Hypocreomycetidae</taxon>
        <taxon>Hypocreales</taxon>
        <taxon>Nectriaceae</taxon>
        <taxon>Fusarium</taxon>
        <taxon>Fusarium solani species complex</taxon>
    </lineage>
</organism>
<dbReference type="GO" id="GO:0016787">
    <property type="term" value="F:hydrolase activity"/>
    <property type="evidence" value="ECO:0007669"/>
    <property type="project" value="UniProtKB-KW"/>
</dbReference>
<dbReference type="InterPro" id="IPR049492">
    <property type="entry name" value="BD-FAE-like_dom"/>
</dbReference>
<proteinExistence type="predicted"/>
<comment type="caution">
    <text evidence="3">The sequence shown here is derived from an EMBL/GenBank/DDBJ whole genome shotgun (WGS) entry which is preliminary data.</text>
</comment>
<dbReference type="Proteomes" id="UP000736672">
    <property type="component" value="Unassembled WGS sequence"/>
</dbReference>
<name>A0A9P9JW12_FUSSL</name>
<dbReference type="AlphaFoldDB" id="A0A9P9JW12"/>
<evidence type="ECO:0000259" key="2">
    <source>
        <dbReference type="Pfam" id="PF20434"/>
    </source>
</evidence>
<dbReference type="EMBL" id="JAGTJS010000021">
    <property type="protein sequence ID" value="KAH7239757.1"/>
    <property type="molecule type" value="Genomic_DNA"/>
</dbReference>
<dbReference type="InterPro" id="IPR029058">
    <property type="entry name" value="AB_hydrolase_fold"/>
</dbReference>
<dbReference type="OrthoDB" id="433474at2759"/>
<evidence type="ECO:0000256" key="1">
    <source>
        <dbReference type="ARBA" id="ARBA00022801"/>
    </source>
</evidence>
<feature type="domain" description="BD-FAE-like" evidence="2">
    <location>
        <begin position="81"/>
        <end position="254"/>
    </location>
</feature>
<evidence type="ECO:0000313" key="4">
    <source>
        <dbReference type="Proteomes" id="UP000736672"/>
    </source>
</evidence>
<dbReference type="PANTHER" id="PTHR48081">
    <property type="entry name" value="AB HYDROLASE SUPERFAMILY PROTEIN C4A8.06C"/>
    <property type="match status" value="1"/>
</dbReference>